<evidence type="ECO:0000256" key="4">
    <source>
        <dbReference type="PROSITE-ProRule" id="PRU00473"/>
    </source>
</evidence>
<evidence type="ECO:0000256" key="2">
    <source>
        <dbReference type="ARBA" id="ARBA00023136"/>
    </source>
</evidence>
<feature type="domain" description="OmpA-like" evidence="6">
    <location>
        <begin position="112"/>
        <end position="233"/>
    </location>
</feature>
<dbReference type="PROSITE" id="PS51257">
    <property type="entry name" value="PROKAR_LIPOPROTEIN"/>
    <property type="match status" value="1"/>
</dbReference>
<evidence type="ECO:0000256" key="1">
    <source>
        <dbReference type="ARBA" id="ARBA00004442"/>
    </source>
</evidence>
<dbReference type="InterPro" id="IPR006665">
    <property type="entry name" value="OmpA-like"/>
</dbReference>
<evidence type="ECO:0000256" key="3">
    <source>
        <dbReference type="ARBA" id="ARBA00023237"/>
    </source>
</evidence>
<dbReference type="GO" id="GO:0009279">
    <property type="term" value="C:cell outer membrane"/>
    <property type="evidence" value="ECO:0007669"/>
    <property type="project" value="UniProtKB-SubCell"/>
</dbReference>
<dbReference type="Gene3D" id="3.30.1330.60">
    <property type="entry name" value="OmpA-like domain"/>
    <property type="match status" value="1"/>
</dbReference>
<evidence type="ECO:0000313" key="8">
    <source>
        <dbReference type="Proteomes" id="UP000317894"/>
    </source>
</evidence>
<dbReference type="PANTHER" id="PTHR30329">
    <property type="entry name" value="STATOR ELEMENT OF FLAGELLAR MOTOR COMPLEX"/>
    <property type="match status" value="1"/>
</dbReference>
<evidence type="ECO:0000259" key="6">
    <source>
        <dbReference type="PROSITE" id="PS51123"/>
    </source>
</evidence>
<evidence type="ECO:0000256" key="5">
    <source>
        <dbReference type="SAM" id="MobiDB-lite"/>
    </source>
</evidence>
<feature type="compositionally biased region" description="Basic and acidic residues" evidence="5">
    <location>
        <begin position="216"/>
        <end position="225"/>
    </location>
</feature>
<dbReference type="RefSeq" id="WP_144335529.1">
    <property type="nucleotide sequence ID" value="NZ_VJWA01000002.1"/>
</dbReference>
<proteinExistence type="predicted"/>
<dbReference type="CDD" id="cd07185">
    <property type="entry name" value="OmpA_C-like"/>
    <property type="match status" value="1"/>
</dbReference>
<protein>
    <submittedName>
        <fullName evidence="7">OmpA family protein</fullName>
    </submittedName>
</protein>
<feature type="region of interest" description="Disordered" evidence="5">
    <location>
        <begin position="62"/>
        <end position="81"/>
    </location>
</feature>
<comment type="subcellular location">
    <subcellularLocation>
        <location evidence="1">Cell outer membrane</location>
    </subcellularLocation>
</comment>
<keyword evidence="2 4" id="KW-0472">Membrane</keyword>
<comment type="caution">
    <text evidence="7">The sequence shown here is derived from an EMBL/GenBank/DDBJ whole genome shotgun (WGS) entry which is preliminary data.</text>
</comment>
<dbReference type="AlphaFoldDB" id="A0A552UAX1"/>
<name>A0A552UAX1_9SPHN</name>
<dbReference type="Proteomes" id="UP000317894">
    <property type="component" value="Unassembled WGS sequence"/>
</dbReference>
<organism evidence="7 8">
    <name type="scientific">Glacieibacterium frigidum</name>
    <dbReference type="NCBI Taxonomy" id="2593303"/>
    <lineage>
        <taxon>Bacteria</taxon>
        <taxon>Pseudomonadati</taxon>
        <taxon>Pseudomonadota</taxon>
        <taxon>Alphaproteobacteria</taxon>
        <taxon>Sphingomonadales</taxon>
        <taxon>Sphingosinicellaceae</taxon>
        <taxon>Glacieibacterium</taxon>
    </lineage>
</organism>
<dbReference type="InterPro" id="IPR006664">
    <property type="entry name" value="OMP_bac"/>
</dbReference>
<sequence>MRIARAEPAVATRPAIALLAACLGLALAGCDGRVSQRSLKDEPSSFRLVVDAPESKLVIAGATDSGGTAGPESSFGEAAAPSSVMRSAEVAPERLALTTNLLSDLKARQTDDQSIVVDLPADVLFDFDKASLRTDAEASLRKVADLLESYPTAPVKVNGHTDAKGSDDYNDRLSLDRANTVAAWLKRRGDRAISIAGLGERQPVAENATAGGGDNPDGRQRNRRVEIVIQPVVARGLTQG</sequence>
<dbReference type="PROSITE" id="PS51123">
    <property type="entry name" value="OMPA_2"/>
    <property type="match status" value="1"/>
</dbReference>
<reference evidence="7 8" key="1">
    <citation type="submission" date="2019-07" db="EMBL/GenBank/DDBJ databases">
        <title>Novel species isolated from glacier.</title>
        <authorList>
            <person name="Liu Q."/>
            <person name="Xin Y.-H."/>
        </authorList>
    </citation>
    <scope>NUCLEOTIDE SEQUENCE [LARGE SCALE GENOMIC DNA]</scope>
    <source>
        <strain evidence="7 8">LB1R16</strain>
    </source>
</reference>
<dbReference type="PRINTS" id="PR01021">
    <property type="entry name" value="OMPADOMAIN"/>
</dbReference>
<evidence type="ECO:0000313" key="7">
    <source>
        <dbReference type="EMBL" id="TRW15361.1"/>
    </source>
</evidence>
<feature type="region of interest" description="Disordered" evidence="5">
    <location>
        <begin position="204"/>
        <end position="225"/>
    </location>
</feature>
<dbReference type="Pfam" id="PF00691">
    <property type="entry name" value="OmpA"/>
    <property type="match status" value="1"/>
</dbReference>
<accession>A0A552UAX1</accession>
<dbReference type="InterPro" id="IPR050330">
    <property type="entry name" value="Bact_OuterMem_StrucFunc"/>
</dbReference>
<keyword evidence="3" id="KW-0998">Cell outer membrane</keyword>
<dbReference type="SUPFAM" id="SSF103088">
    <property type="entry name" value="OmpA-like"/>
    <property type="match status" value="1"/>
</dbReference>
<dbReference type="OrthoDB" id="9814546at2"/>
<dbReference type="PANTHER" id="PTHR30329:SF21">
    <property type="entry name" value="LIPOPROTEIN YIAD-RELATED"/>
    <property type="match status" value="1"/>
</dbReference>
<gene>
    <name evidence="7" type="ORF">FMM06_16135</name>
</gene>
<dbReference type="EMBL" id="VJWA01000002">
    <property type="protein sequence ID" value="TRW15361.1"/>
    <property type="molecule type" value="Genomic_DNA"/>
</dbReference>
<keyword evidence="8" id="KW-1185">Reference proteome</keyword>
<dbReference type="InterPro" id="IPR036737">
    <property type="entry name" value="OmpA-like_sf"/>
</dbReference>